<evidence type="ECO:0000313" key="1">
    <source>
        <dbReference type="EMBL" id="KAJ7996201.1"/>
    </source>
</evidence>
<comment type="caution">
    <text evidence="1">The sequence shown here is derived from an EMBL/GenBank/DDBJ whole genome shotgun (WGS) entry which is preliminary data.</text>
</comment>
<accession>A0ACC2FY27</accession>
<protein>
    <submittedName>
        <fullName evidence="1">Uncharacterized protein</fullName>
    </submittedName>
</protein>
<reference evidence="1" key="1">
    <citation type="submission" date="2021-05" db="EMBL/GenBank/DDBJ databases">
        <authorList>
            <person name="Pan Q."/>
            <person name="Jouanno E."/>
            <person name="Zahm M."/>
            <person name="Klopp C."/>
            <person name="Cabau C."/>
            <person name="Louis A."/>
            <person name="Berthelot C."/>
            <person name="Parey E."/>
            <person name="Roest Crollius H."/>
            <person name="Montfort J."/>
            <person name="Robinson-Rechavi M."/>
            <person name="Bouchez O."/>
            <person name="Lampietro C."/>
            <person name="Lopez Roques C."/>
            <person name="Donnadieu C."/>
            <person name="Postlethwait J."/>
            <person name="Bobe J."/>
            <person name="Dillon D."/>
            <person name="Chandos A."/>
            <person name="von Hippel F."/>
            <person name="Guiguen Y."/>
        </authorList>
    </citation>
    <scope>NUCLEOTIDE SEQUENCE</scope>
    <source>
        <strain evidence="1">YG-Jan2019</strain>
    </source>
</reference>
<sequence>MLLRRPPHPKPCPPITPPPNLSPFILCDCVWALVNRLCPGNSGGPVLAAGAIVMNTLTVRAPLIPFTPLSVEECLSSEPPLHSPSTSPYPPAPQPHRCTLPHPVPSQFHALSAWPLYHSPKVSHRQDRNLGQASPRCPFSARSNPEPIEEPASGANRSACAYDRGD</sequence>
<evidence type="ECO:0000313" key="2">
    <source>
        <dbReference type="Proteomes" id="UP001157502"/>
    </source>
</evidence>
<dbReference type="Proteomes" id="UP001157502">
    <property type="component" value="Chromosome 20"/>
</dbReference>
<name>A0ACC2FY27_DALPE</name>
<proteinExistence type="predicted"/>
<keyword evidence="2" id="KW-1185">Reference proteome</keyword>
<organism evidence="1 2">
    <name type="scientific">Dallia pectoralis</name>
    <name type="common">Alaska blackfish</name>
    <dbReference type="NCBI Taxonomy" id="75939"/>
    <lineage>
        <taxon>Eukaryota</taxon>
        <taxon>Metazoa</taxon>
        <taxon>Chordata</taxon>
        <taxon>Craniata</taxon>
        <taxon>Vertebrata</taxon>
        <taxon>Euteleostomi</taxon>
        <taxon>Actinopterygii</taxon>
        <taxon>Neopterygii</taxon>
        <taxon>Teleostei</taxon>
        <taxon>Protacanthopterygii</taxon>
        <taxon>Esociformes</taxon>
        <taxon>Umbridae</taxon>
        <taxon>Dallia</taxon>
    </lineage>
</organism>
<dbReference type="EMBL" id="CM055747">
    <property type="protein sequence ID" value="KAJ7996201.1"/>
    <property type="molecule type" value="Genomic_DNA"/>
</dbReference>
<gene>
    <name evidence="1" type="ORF">DPEC_G00234600</name>
</gene>